<dbReference type="EMBL" id="ABVL01000021">
    <property type="protein sequence ID" value="EDY17274.1"/>
    <property type="molecule type" value="Genomic_DNA"/>
</dbReference>
<accession>B4D881</accession>
<dbReference type="Gene3D" id="3.40.630.30">
    <property type="match status" value="1"/>
</dbReference>
<dbReference type="eggNOG" id="COG0456">
    <property type="taxonomic scope" value="Bacteria"/>
</dbReference>
<dbReference type="InParanoid" id="B4D881"/>
<protein>
    <recommendedName>
        <fullName evidence="3">GNAT family acetyltransferase</fullName>
    </recommendedName>
</protein>
<evidence type="ECO:0000313" key="1">
    <source>
        <dbReference type="EMBL" id="EDY17274.1"/>
    </source>
</evidence>
<evidence type="ECO:0008006" key="3">
    <source>
        <dbReference type="Google" id="ProtNLM"/>
    </source>
</evidence>
<dbReference type="STRING" id="497964.CfE428DRAFT_5121"/>
<gene>
    <name evidence="1" type="ORF">CfE428DRAFT_5121</name>
</gene>
<dbReference type="SUPFAM" id="SSF55729">
    <property type="entry name" value="Acyl-CoA N-acyltransferases (Nat)"/>
    <property type="match status" value="1"/>
</dbReference>
<name>B4D881_9BACT</name>
<organism evidence="1 2">
    <name type="scientific">Chthoniobacter flavus Ellin428</name>
    <dbReference type="NCBI Taxonomy" id="497964"/>
    <lineage>
        <taxon>Bacteria</taxon>
        <taxon>Pseudomonadati</taxon>
        <taxon>Verrucomicrobiota</taxon>
        <taxon>Spartobacteria</taxon>
        <taxon>Chthoniobacterales</taxon>
        <taxon>Chthoniobacteraceae</taxon>
        <taxon>Chthoniobacter</taxon>
    </lineage>
</organism>
<dbReference type="InterPro" id="IPR016181">
    <property type="entry name" value="Acyl_CoA_acyltransferase"/>
</dbReference>
<dbReference type="RefSeq" id="WP_006982442.1">
    <property type="nucleotide sequence ID" value="NZ_ABVL01000021.1"/>
</dbReference>
<keyword evidence="2" id="KW-1185">Reference proteome</keyword>
<dbReference type="AlphaFoldDB" id="B4D881"/>
<reference evidence="1 2" key="1">
    <citation type="journal article" date="2011" name="J. Bacteriol.">
        <title>Genome sequence of Chthoniobacter flavus Ellin428, an aerobic heterotrophic soil bacterium.</title>
        <authorList>
            <person name="Kant R."/>
            <person name="van Passel M.W."/>
            <person name="Palva A."/>
            <person name="Lucas S."/>
            <person name="Lapidus A."/>
            <person name="Glavina Del Rio T."/>
            <person name="Dalin E."/>
            <person name="Tice H."/>
            <person name="Bruce D."/>
            <person name="Goodwin L."/>
            <person name="Pitluck S."/>
            <person name="Larimer F.W."/>
            <person name="Land M.L."/>
            <person name="Hauser L."/>
            <person name="Sangwan P."/>
            <person name="de Vos W.M."/>
            <person name="Janssen P.H."/>
            <person name="Smidt H."/>
        </authorList>
    </citation>
    <scope>NUCLEOTIDE SEQUENCE [LARGE SCALE GENOMIC DNA]</scope>
    <source>
        <strain evidence="1 2">Ellin428</strain>
    </source>
</reference>
<sequence length="226" mass="26706">MTEGKQFEIRKFQPSDRARVRELCCETGFLGNPIDPVFEDRELFADYLTAYYTDWEPESSFVLLVNGEIRGYLLGSRFPFRQQCYAFYQNISLFLRGIVRYANYNDASKKFVQWILRTAWKEVPAAPRRTAHFHINLLTDARNLATSRAITDAYLKYLYEHGEKRVFGQMVVFEDRRGEKMFERYGFKVLNKSEITKYRDIHPHPVYLCTVVKDLTENSQLYAKAL</sequence>
<evidence type="ECO:0000313" key="2">
    <source>
        <dbReference type="Proteomes" id="UP000005824"/>
    </source>
</evidence>
<proteinExistence type="predicted"/>
<dbReference type="Proteomes" id="UP000005824">
    <property type="component" value="Unassembled WGS sequence"/>
</dbReference>
<comment type="caution">
    <text evidence="1">The sequence shown here is derived from an EMBL/GenBank/DDBJ whole genome shotgun (WGS) entry which is preliminary data.</text>
</comment>